<organism evidence="2 3">
    <name type="scientific">candidate division WOR-3 bacterium</name>
    <dbReference type="NCBI Taxonomy" id="2052148"/>
    <lineage>
        <taxon>Bacteria</taxon>
        <taxon>Bacteria division WOR-3</taxon>
    </lineage>
</organism>
<protein>
    <submittedName>
        <fullName evidence="2">Uncharacterized protein</fullName>
    </submittedName>
</protein>
<evidence type="ECO:0000256" key="1">
    <source>
        <dbReference type="SAM" id="MobiDB-lite"/>
    </source>
</evidence>
<evidence type="ECO:0000313" key="2">
    <source>
        <dbReference type="EMBL" id="MBD3364696.1"/>
    </source>
</evidence>
<reference evidence="2" key="1">
    <citation type="submission" date="2019-11" db="EMBL/GenBank/DDBJ databases">
        <title>Microbial mats filling the niche in hypersaline microbial mats.</title>
        <authorList>
            <person name="Wong H.L."/>
            <person name="Macleod F.I."/>
            <person name="White R.A. III"/>
            <person name="Burns B.P."/>
        </authorList>
    </citation>
    <scope>NUCLEOTIDE SEQUENCE</scope>
    <source>
        <strain evidence="2">Bin_327</strain>
    </source>
</reference>
<evidence type="ECO:0000313" key="3">
    <source>
        <dbReference type="Proteomes" id="UP000630660"/>
    </source>
</evidence>
<accession>A0A9D5K978</accession>
<feature type="region of interest" description="Disordered" evidence="1">
    <location>
        <begin position="358"/>
        <end position="383"/>
    </location>
</feature>
<feature type="non-terminal residue" evidence="2">
    <location>
        <position position="383"/>
    </location>
</feature>
<dbReference type="Proteomes" id="UP000630660">
    <property type="component" value="Unassembled WGS sequence"/>
</dbReference>
<dbReference type="AlphaFoldDB" id="A0A9D5K978"/>
<sequence length="383" mass="43887">MSNKPIADIHCHPTVIPYNRNKSIWYYKPPTECQRRKGRYIWDNIARPYTQSDFVSLYKGGVKVVFASLYPVEWSFMTITRKPVLNKGFFKAIDSIICCTARWILQILVMYTFIGRILSTYPAKRIRQILKYDREYFDELCKGYKMLLDDAEIPKKIANKRKVKIPEGTQIKIAGEYEEIVQNLKTDKIISVILSAEGAHVLGCGQKNTLDGLPDSQLNNLNSPVTKKLLNKIRDNISRLKKWGPEGREGTHTPFFIDFNHHFWNQLSGHAMSQADGGHVLFDQLRGMNTPPTELGKRIVRELLTSKNGRRILLGSKHMSIDTRKWYYGRIGAHNKGKPDAKKIPVIGSHVAVNGIGKMDASRNTNDPNEMDKRYNESDSLFN</sequence>
<comment type="caution">
    <text evidence="2">The sequence shown here is derived from an EMBL/GenBank/DDBJ whole genome shotgun (WGS) entry which is preliminary data.</text>
</comment>
<dbReference type="EMBL" id="WJKJ01000184">
    <property type="protein sequence ID" value="MBD3364696.1"/>
    <property type="molecule type" value="Genomic_DNA"/>
</dbReference>
<name>A0A9D5K978_UNCW3</name>
<dbReference type="Gene3D" id="3.20.20.140">
    <property type="entry name" value="Metal-dependent hydrolases"/>
    <property type="match status" value="1"/>
</dbReference>
<gene>
    <name evidence="2" type="ORF">GF359_05725</name>
</gene>
<proteinExistence type="predicted"/>